<keyword evidence="9" id="KW-0456">Lyase</keyword>
<dbReference type="GO" id="GO:0046872">
    <property type="term" value="F:metal ion binding"/>
    <property type="evidence" value="ECO:0007669"/>
    <property type="project" value="UniProtKB-KW"/>
</dbReference>
<dbReference type="Gene3D" id="3.40.50.1970">
    <property type="match status" value="1"/>
</dbReference>
<dbReference type="GO" id="GO:0003856">
    <property type="term" value="F:3-dehydroquinate synthase activity"/>
    <property type="evidence" value="ECO:0007669"/>
    <property type="project" value="InterPro"/>
</dbReference>
<dbReference type="FunFam" id="1.20.1090.10:FF:000007">
    <property type="entry name" value="Pentafunctional AROM polypeptide"/>
    <property type="match status" value="1"/>
</dbReference>
<evidence type="ECO:0000256" key="5">
    <source>
        <dbReference type="ARBA" id="ARBA00022723"/>
    </source>
</evidence>
<dbReference type="AlphaFoldDB" id="A0A4P9W1F5"/>
<dbReference type="GO" id="GO:0000166">
    <property type="term" value="F:nucleotide binding"/>
    <property type="evidence" value="ECO:0007669"/>
    <property type="project" value="UniProtKB-KW"/>
</dbReference>
<keyword evidence="14" id="KW-1185">Reference proteome</keyword>
<keyword evidence="4" id="KW-0808">Transferase</keyword>
<comment type="cofactor">
    <cofactor evidence="2">
        <name>Co(2+)</name>
        <dbReference type="ChEBI" id="CHEBI:48828"/>
    </cofactor>
</comment>
<feature type="domain" description="Enolpyruvate transferase" evidence="10">
    <location>
        <begin position="402"/>
        <end position="581"/>
    </location>
</feature>
<evidence type="ECO:0000256" key="3">
    <source>
        <dbReference type="ARBA" id="ARBA00001947"/>
    </source>
</evidence>
<dbReference type="InterPro" id="IPR030960">
    <property type="entry name" value="DHQS/DOIS_N"/>
</dbReference>
<sequence length="585" mass="62401">MPSPLPVPQRVSILGTDSIVVGHNLIPTITKEVLDAVPASAYIIVTDTNVAPLHLDALLSAFKAALADKPARLLSYVMPPGESAKTREVKGQIEDWMLAEKCTRDSCLIALGGGVIGDLVGFVAATFMRGIPVVQIPTTLLAMVDSSIGGKTAVDTPHGKNLVGAFHQPRRIFVDLHFLSTLPRREFVNGLAEVIKTAAIWVEEDFELLENHPEQILALSDGKAEAGSPAASLLLRVILGSVKVKAHVVTVDEKEQGLRGLLNFGHSIGHAIEAILTPELLHGECISMGMVREAEIARHLGYLNNVAVGRLVRCLQAYGLPVSVDDKRVRQLAPGKRCPVDQLLDVMRIDKKNQGDRKRIVMLAGIGKCLEPRPTFIADDVIRKILSPSMRVQPLKESRTVSLNVPGSKSISNRALVMAALGEGECRLHGLLHSDDVQVMLDALQKLVGITFAWENEGETLVINGGGGRLRVPGSEVYLGNAGTASRFLTTVCALIPTPSADGKAAIVTGNPRMKQRPIGPLVDALQGNGVKVRYLEAKGSLPLEITPSGTGLPGGTIKLSATISSQYVSSILISALYAAQPVTL</sequence>
<dbReference type="SUPFAM" id="SSF56796">
    <property type="entry name" value="Dehydroquinate synthase-like"/>
    <property type="match status" value="1"/>
</dbReference>
<dbReference type="PANTHER" id="PTHR43622">
    <property type="entry name" value="3-DEHYDROQUINATE SYNTHASE"/>
    <property type="match status" value="1"/>
</dbReference>
<name>A0A4P9W1F5_9FUNG</name>
<organism evidence="13 14">
    <name type="scientific">Blyttiomyces helicus</name>
    <dbReference type="NCBI Taxonomy" id="388810"/>
    <lineage>
        <taxon>Eukaryota</taxon>
        <taxon>Fungi</taxon>
        <taxon>Fungi incertae sedis</taxon>
        <taxon>Chytridiomycota</taxon>
        <taxon>Chytridiomycota incertae sedis</taxon>
        <taxon>Chytridiomycetes</taxon>
        <taxon>Chytridiomycetes incertae sedis</taxon>
        <taxon>Blyttiomyces</taxon>
    </lineage>
</organism>
<comment type="cofactor">
    <cofactor evidence="1">
        <name>NAD(+)</name>
        <dbReference type="ChEBI" id="CHEBI:57540"/>
    </cofactor>
</comment>
<dbReference type="PROSITE" id="PS00104">
    <property type="entry name" value="EPSP_SYNTHASE_1"/>
    <property type="match status" value="1"/>
</dbReference>
<evidence type="ECO:0000259" key="12">
    <source>
        <dbReference type="Pfam" id="PF24621"/>
    </source>
</evidence>
<dbReference type="PANTHER" id="PTHR43622:SF1">
    <property type="entry name" value="3-DEHYDROQUINATE SYNTHASE"/>
    <property type="match status" value="1"/>
</dbReference>
<dbReference type="InterPro" id="IPR001986">
    <property type="entry name" value="Enolpyruvate_Tfrase_dom"/>
</dbReference>
<evidence type="ECO:0000259" key="10">
    <source>
        <dbReference type="Pfam" id="PF00275"/>
    </source>
</evidence>
<dbReference type="InterPro" id="IPR050071">
    <property type="entry name" value="Dehydroquinate_synthase"/>
</dbReference>
<dbReference type="Gene3D" id="3.65.10.10">
    <property type="entry name" value="Enolpyruvate transferase domain"/>
    <property type="match status" value="1"/>
</dbReference>
<keyword evidence="5" id="KW-0479">Metal-binding</keyword>
<evidence type="ECO:0000256" key="7">
    <source>
        <dbReference type="ARBA" id="ARBA00022833"/>
    </source>
</evidence>
<dbReference type="GO" id="GO:0016765">
    <property type="term" value="F:transferase activity, transferring alkyl or aryl (other than methyl) groups"/>
    <property type="evidence" value="ECO:0007669"/>
    <property type="project" value="InterPro"/>
</dbReference>
<reference evidence="14" key="1">
    <citation type="journal article" date="2018" name="Nat. Microbiol.">
        <title>Leveraging single-cell genomics to expand the fungal tree of life.</title>
        <authorList>
            <person name="Ahrendt S.R."/>
            <person name="Quandt C.A."/>
            <person name="Ciobanu D."/>
            <person name="Clum A."/>
            <person name="Salamov A."/>
            <person name="Andreopoulos B."/>
            <person name="Cheng J.F."/>
            <person name="Woyke T."/>
            <person name="Pelin A."/>
            <person name="Henrissat B."/>
            <person name="Reynolds N.K."/>
            <person name="Benny G.L."/>
            <person name="Smith M.E."/>
            <person name="James T.Y."/>
            <person name="Grigoriev I.V."/>
        </authorList>
    </citation>
    <scope>NUCLEOTIDE SEQUENCE [LARGE SCALE GENOMIC DNA]</scope>
</reference>
<dbReference type="GO" id="GO:0005737">
    <property type="term" value="C:cytoplasm"/>
    <property type="evidence" value="ECO:0007669"/>
    <property type="project" value="InterPro"/>
</dbReference>
<evidence type="ECO:0000256" key="6">
    <source>
        <dbReference type="ARBA" id="ARBA00022741"/>
    </source>
</evidence>
<dbReference type="NCBIfam" id="TIGR01357">
    <property type="entry name" value="aroB"/>
    <property type="match status" value="1"/>
</dbReference>
<proteinExistence type="inferred from homology"/>
<evidence type="ECO:0000256" key="2">
    <source>
        <dbReference type="ARBA" id="ARBA00001941"/>
    </source>
</evidence>
<keyword evidence="6" id="KW-0547">Nucleotide-binding</keyword>
<dbReference type="InterPro" id="IPR013792">
    <property type="entry name" value="RNA3'P_cycl/enolpyr_Trfase_a/b"/>
</dbReference>
<dbReference type="InterPro" id="IPR056179">
    <property type="entry name" value="DHQS_C"/>
</dbReference>
<dbReference type="Gene3D" id="1.20.1090.10">
    <property type="entry name" value="Dehydroquinate synthase-like - alpha domain"/>
    <property type="match status" value="1"/>
</dbReference>
<evidence type="ECO:0000256" key="8">
    <source>
        <dbReference type="ARBA" id="ARBA00023027"/>
    </source>
</evidence>
<dbReference type="Pfam" id="PF01761">
    <property type="entry name" value="DHQ_synthase"/>
    <property type="match status" value="1"/>
</dbReference>
<evidence type="ECO:0000313" key="13">
    <source>
        <dbReference type="EMBL" id="RKO84400.1"/>
    </source>
</evidence>
<dbReference type="OrthoDB" id="197068at2759"/>
<dbReference type="HAMAP" id="MF_00110">
    <property type="entry name" value="DHQ_synthase"/>
    <property type="match status" value="1"/>
</dbReference>
<feature type="non-terminal residue" evidence="13">
    <location>
        <position position="585"/>
    </location>
</feature>
<dbReference type="Proteomes" id="UP000269721">
    <property type="component" value="Unassembled WGS sequence"/>
</dbReference>
<feature type="domain" description="3-dehydroquinate synthase N-terminal" evidence="11">
    <location>
        <begin position="76"/>
        <end position="188"/>
    </location>
</feature>
<dbReference type="Pfam" id="PF00275">
    <property type="entry name" value="EPSP_synthase"/>
    <property type="match status" value="1"/>
</dbReference>
<accession>A0A4P9W1F5</accession>
<keyword evidence="8" id="KW-0520">NAD</keyword>
<evidence type="ECO:0008006" key="15">
    <source>
        <dbReference type="Google" id="ProtNLM"/>
    </source>
</evidence>
<evidence type="ECO:0000256" key="9">
    <source>
        <dbReference type="ARBA" id="ARBA00023239"/>
    </source>
</evidence>
<dbReference type="InterPro" id="IPR023193">
    <property type="entry name" value="EPSP_synthase_CS"/>
</dbReference>
<evidence type="ECO:0000313" key="14">
    <source>
        <dbReference type="Proteomes" id="UP000269721"/>
    </source>
</evidence>
<gene>
    <name evidence="13" type="ORF">BDK51DRAFT_24922</name>
</gene>
<dbReference type="InterPro" id="IPR036968">
    <property type="entry name" value="Enolpyruvate_Tfrase_sf"/>
</dbReference>
<feature type="domain" description="3-dehydroquinate synthase C-terminal" evidence="12">
    <location>
        <begin position="190"/>
        <end position="353"/>
    </location>
</feature>
<keyword evidence="7" id="KW-0862">Zinc</keyword>
<dbReference type="CDD" id="cd08195">
    <property type="entry name" value="DHQS"/>
    <property type="match status" value="1"/>
</dbReference>
<dbReference type="Pfam" id="PF24621">
    <property type="entry name" value="DHQS_C"/>
    <property type="match status" value="1"/>
</dbReference>
<dbReference type="EMBL" id="ML000149">
    <property type="protein sequence ID" value="RKO84400.1"/>
    <property type="molecule type" value="Genomic_DNA"/>
</dbReference>
<dbReference type="GO" id="GO:0009073">
    <property type="term" value="P:aromatic amino acid family biosynthetic process"/>
    <property type="evidence" value="ECO:0007669"/>
    <property type="project" value="InterPro"/>
</dbReference>
<dbReference type="FunFam" id="3.40.50.1970:FF:000007">
    <property type="entry name" value="Pentafunctional AROM polypeptide"/>
    <property type="match status" value="1"/>
</dbReference>
<protein>
    <recommendedName>
        <fullName evidence="15">3-phosphoshikimate 1-carboxyvinyltransferase</fullName>
    </recommendedName>
</protein>
<evidence type="ECO:0000256" key="1">
    <source>
        <dbReference type="ARBA" id="ARBA00001911"/>
    </source>
</evidence>
<evidence type="ECO:0000256" key="4">
    <source>
        <dbReference type="ARBA" id="ARBA00022679"/>
    </source>
</evidence>
<comment type="cofactor">
    <cofactor evidence="3">
        <name>Zn(2+)</name>
        <dbReference type="ChEBI" id="CHEBI:29105"/>
    </cofactor>
</comment>
<evidence type="ECO:0000259" key="11">
    <source>
        <dbReference type="Pfam" id="PF01761"/>
    </source>
</evidence>
<dbReference type="SUPFAM" id="SSF55205">
    <property type="entry name" value="EPT/RTPC-like"/>
    <property type="match status" value="1"/>
</dbReference>
<dbReference type="InterPro" id="IPR016037">
    <property type="entry name" value="DHQ_synth_AroB"/>
</dbReference>